<sequence>MQRQVTFHGPIKVIKFCNATFFQFSGGAFEYPFPVLPTKGEHDYNTCDACKLLQRSIVEDIKRHFKKFPNCCKLHKKLRDVKSRSKEGFDKKKFGNVPQLVADKIIFTQQHIVNNIKSEQFLEEITDYIDNVVESFGQMPNNFGPPLYLVYYLEKMIGLIEGRNDIDYDRKDLVVHYFKKLLNPPKLPPQDFEAFAKIYERWIDIFPFKISYFKDLKSRFENWVPMDLMQGEKRFNRYLGTEVSRQLSQSEFVEKLTTLTMQLLDSIDSTKLVEDGLIDNIDKHRLELASMHHRTKQKALFLGYNNGEHAYLTYLQKWLKNEETYFLTVKQLEIELPKLTGKKTNCDLTLNQKTPTTLHSFDDLFYDPENITMYLDALRKIDQPVISEKNTWLKRKGNITILVEWIEVLEEKGKIKSIKKHDLIPLLEKKFSGLSMSKDGSNFRKVSSSQKSYKSDFLKLIK</sequence>
<dbReference type="RefSeq" id="WP_313998948.1">
    <property type="nucleotide sequence ID" value="NZ_JASJOT010000013.1"/>
</dbReference>
<gene>
    <name evidence="1" type="ORF">QNI19_19600</name>
</gene>
<name>A0ABT7CN31_9BACT</name>
<evidence type="ECO:0000313" key="1">
    <source>
        <dbReference type="EMBL" id="MDJ1495154.1"/>
    </source>
</evidence>
<dbReference type="EMBL" id="JASJOT010000013">
    <property type="protein sequence ID" value="MDJ1495154.1"/>
    <property type="molecule type" value="Genomic_DNA"/>
</dbReference>
<comment type="caution">
    <text evidence="1">The sequence shown here is derived from an EMBL/GenBank/DDBJ whole genome shotgun (WGS) entry which is preliminary data.</text>
</comment>
<protein>
    <submittedName>
        <fullName evidence="1">Uncharacterized protein</fullName>
    </submittedName>
</protein>
<organism evidence="1 2">
    <name type="scientific">Xanthocytophaga flava</name>
    <dbReference type="NCBI Taxonomy" id="3048013"/>
    <lineage>
        <taxon>Bacteria</taxon>
        <taxon>Pseudomonadati</taxon>
        <taxon>Bacteroidota</taxon>
        <taxon>Cytophagia</taxon>
        <taxon>Cytophagales</taxon>
        <taxon>Rhodocytophagaceae</taxon>
        <taxon>Xanthocytophaga</taxon>
    </lineage>
</organism>
<evidence type="ECO:0000313" key="2">
    <source>
        <dbReference type="Proteomes" id="UP001228581"/>
    </source>
</evidence>
<dbReference type="Proteomes" id="UP001228581">
    <property type="component" value="Unassembled WGS sequence"/>
</dbReference>
<reference evidence="1 2" key="1">
    <citation type="submission" date="2023-05" db="EMBL/GenBank/DDBJ databases">
        <authorList>
            <person name="Zhang X."/>
        </authorList>
    </citation>
    <scope>NUCLEOTIDE SEQUENCE [LARGE SCALE GENOMIC DNA]</scope>
    <source>
        <strain evidence="1 2">DM2B3-1</strain>
    </source>
</reference>
<keyword evidence="2" id="KW-1185">Reference proteome</keyword>
<proteinExistence type="predicted"/>
<accession>A0ABT7CN31</accession>